<dbReference type="PANTHER" id="PTHR20883:SF48">
    <property type="entry name" value="ECTOINE DIOXYGENASE"/>
    <property type="match status" value="1"/>
</dbReference>
<gene>
    <name evidence="2" type="ORF">OB69_18130</name>
</gene>
<dbReference type="GO" id="GO:0016706">
    <property type="term" value="F:2-oxoglutarate-dependent dioxygenase activity"/>
    <property type="evidence" value="ECO:0007669"/>
    <property type="project" value="UniProtKB-ARBA"/>
</dbReference>
<dbReference type="InterPro" id="IPR008775">
    <property type="entry name" value="Phytyl_CoA_dOase-like"/>
</dbReference>
<reference evidence="3" key="1">
    <citation type="submission" date="2014-11" db="EMBL/GenBank/DDBJ databases">
        <title>Genome sequencing of Roseivirga sp. D-25.</title>
        <authorList>
            <person name="Selvaratnam C."/>
            <person name="Thevarajoo S."/>
            <person name="Goh K.M."/>
            <person name="Eee R."/>
            <person name="Chan K.-G."/>
            <person name="Chong C.S."/>
        </authorList>
    </citation>
    <scope>NUCLEOTIDE SEQUENCE [LARGE SCALE GENOMIC DNA]</scope>
    <source>
        <strain evidence="3">D-25</strain>
    </source>
</reference>
<dbReference type="Proteomes" id="UP000036908">
    <property type="component" value="Unassembled WGS sequence"/>
</dbReference>
<comment type="cofactor">
    <cofactor evidence="1">
        <name>Fe(2+)</name>
        <dbReference type="ChEBI" id="CHEBI:29033"/>
    </cofactor>
</comment>
<keyword evidence="3" id="KW-1185">Reference proteome</keyword>
<protein>
    <recommendedName>
        <fullName evidence="4">Phytanoyl-CoA dioxygenase</fullName>
    </recommendedName>
</protein>
<proteinExistence type="predicted"/>
<dbReference type="EMBL" id="JSVA01000041">
    <property type="protein sequence ID" value="KOF01361.1"/>
    <property type="molecule type" value="Genomic_DNA"/>
</dbReference>
<evidence type="ECO:0000313" key="2">
    <source>
        <dbReference type="EMBL" id="KOF01361.1"/>
    </source>
</evidence>
<comment type="caution">
    <text evidence="2">The sequence shown here is derived from an EMBL/GenBank/DDBJ whole genome shotgun (WGS) entry which is preliminary data.</text>
</comment>
<evidence type="ECO:0008006" key="4">
    <source>
        <dbReference type="Google" id="ProtNLM"/>
    </source>
</evidence>
<dbReference type="PANTHER" id="PTHR20883">
    <property type="entry name" value="PHYTANOYL-COA DIOXYGENASE DOMAIN CONTAINING 1"/>
    <property type="match status" value="1"/>
</dbReference>
<evidence type="ECO:0000256" key="1">
    <source>
        <dbReference type="ARBA" id="ARBA00001954"/>
    </source>
</evidence>
<dbReference type="SUPFAM" id="SSF51197">
    <property type="entry name" value="Clavaminate synthase-like"/>
    <property type="match status" value="1"/>
</dbReference>
<dbReference type="RefSeq" id="WP_053225163.1">
    <property type="nucleotide sequence ID" value="NZ_JSVA01000041.1"/>
</dbReference>
<evidence type="ECO:0000313" key="3">
    <source>
        <dbReference type="Proteomes" id="UP000036908"/>
    </source>
</evidence>
<name>A0A0L8AGE6_9BACT</name>
<dbReference type="Gene3D" id="2.60.120.620">
    <property type="entry name" value="q2cbj1_9rhob like domain"/>
    <property type="match status" value="1"/>
</dbReference>
<sequence>MKTEIINKEDFLKCGYALLEESIPTEILNRFRSIADEIETKALEYYKQGDTLSGACVIEDSVGPRLMRFDDLHFHYTDDLNRLLATPVFLKLIKELCGPTAIILQADILYKHQHPHPVVKWHQGAPNDPNHAYLNIGIYLDDSDLNDGCLRYVPATHTELQDIESIERDYGWNPPNVVQVPAKAGNVMVQEMMVLHSSEPKRSPGARRTIYVEVRPYAATLEDGKQDEHWIELRRLWMGEILKNDIEGVFTDKEKAFFGGNASLSAHELMKEITEHRCPPIPAVYNYKPTKGPDYPIPADLVAY</sequence>
<dbReference type="AlphaFoldDB" id="A0A0L8AGE6"/>
<dbReference type="GO" id="GO:0005506">
    <property type="term" value="F:iron ion binding"/>
    <property type="evidence" value="ECO:0007669"/>
    <property type="project" value="UniProtKB-ARBA"/>
</dbReference>
<dbReference type="OrthoDB" id="9814777at2"/>
<dbReference type="PATRIC" id="fig|1566026.4.peg.2641"/>
<dbReference type="Pfam" id="PF05721">
    <property type="entry name" value="PhyH"/>
    <property type="match status" value="1"/>
</dbReference>
<accession>A0A0L8AGE6</accession>
<organism evidence="2 3">
    <name type="scientific">Roseivirga seohaensis subsp. aquiponti</name>
    <dbReference type="NCBI Taxonomy" id="1566026"/>
    <lineage>
        <taxon>Bacteria</taxon>
        <taxon>Pseudomonadati</taxon>
        <taxon>Bacteroidota</taxon>
        <taxon>Cytophagia</taxon>
        <taxon>Cytophagales</taxon>
        <taxon>Roseivirgaceae</taxon>
        <taxon>Roseivirga</taxon>
    </lineage>
</organism>